<sequence>MFFTQEELKPFFFDTNNDQPYGHSPESRENYALIRSYLLGERPDLSGLHPTYEYYQLLGLAYLLGSPAAPTAHTTRLLDLFFHPDVLPGVTHYLPAVFGHLALQAADVPAVHAWVSLMHRLGLSDTDIFMLLLNQLNRGAEGGDFLATDPPVKQWMQRHLPPAGRVQRSAHSWGDDQWSYPYFVVVEAGRPADALQELFVGLSLASEWTSDLLRHADGHYLPQITAWIRGEHGHLHEVVPRFYTAAELYEWKGEEVAELLLHSARLYLSWYRQRSKAEYHEPYFSGKKLNGYYSTVALSRIFNDAPGEAVKLLEEWFRDGVPVSLAIHTYLKKAHPAEALPFLREGLLGKGQPTHIEHSRGLLEFLQQGYPQADYLDTVWKLAATKSKPLRTLVADMVLKRDPDAEQKAIALLKSKSSEARQTGAIILSAFSSDSARAAVGTLLDAEANDNARDLFLQIAQDGFPPAADTDFLERTIAAARGRGKLDKPVESWLDEATLPPLYDQSGAALPPDTVRFLLYRMRRVKAMEADPEARFVLAQVDKERSGPFAGELLRIFTDKQGKPEYKYLLALAALVGNEAITDKVCTLINEWIDSNRGKMAEYGIGALALQGSDKALRIVEAYSRKFQNKKQNIGAAALQALEDAASALGITVHELGDRVLPDLGFEGVYKEFSVGDAGYRAFIDSNFKLVYYDEDNKKLKALPAAAGPEIKAYFKDVAKEVRDVVKAQSGRMEYFLVVQRRWTPEAWQALFLGNPIMFIYATKLLWGLFDEAGALRQCFLCLDDGSLVDEGQEELELPEGSFVGMVHPLQLEPAALDRWKRQFFDAGIAPVFPQLDRAAHAPADPGRRIVTDYAGRPAEQGAVLGTLERAGWRKGPSGDGGFLDHFSFREPAHGIEAILQVEGVFAGGFGYDYEPKLGRLYFLKDNGPRKGWFRPPADESDERLLLLADVPPIFYSEVIASVERVRTGKAAAATP</sequence>
<dbReference type="Pfam" id="PF13569">
    <property type="entry name" value="DUF4132"/>
    <property type="match status" value="1"/>
</dbReference>
<comment type="caution">
    <text evidence="2">The sequence shown here is derived from an EMBL/GenBank/DDBJ whole genome shotgun (WGS) entry which is preliminary data.</text>
</comment>
<evidence type="ECO:0000259" key="1">
    <source>
        <dbReference type="Pfam" id="PF13569"/>
    </source>
</evidence>
<protein>
    <recommendedName>
        <fullName evidence="1">DUF4132 domain-containing protein</fullName>
    </recommendedName>
</protein>
<gene>
    <name evidence="2" type="ORF">GCM10023184_24510</name>
</gene>
<dbReference type="RefSeq" id="WP_345256027.1">
    <property type="nucleotide sequence ID" value="NZ_BAABGY010000007.1"/>
</dbReference>
<accession>A0ABP8GZI1</accession>
<dbReference type="Proteomes" id="UP001501725">
    <property type="component" value="Unassembled WGS sequence"/>
</dbReference>
<feature type="domain" description="DUF4132" evidence="1">
    <location>
        <begin position="698"/>
        <end position="873"/>
    </location>
</feature>
<evidence type="ECO:0000313" key="3">
    <source>
        <dbReference type="Proteomes" id="UP001501725"/>
    </source>
</evidence>
<keyword evidence="3" id="KW-1185">Reference proteome</keyword>
<organism evidence="2 3">
    <name type="scientific">Flaviaesturariibacter amylovorans</name>
    <dbReference type="NCBI Taxonomy" id="1084520"/>
    <lineage>
        <taxon>Bacteria</taxon>
        <taxon>Pseudomonadati</taxon>
        <taxon>Bacteroidota</taxon>
        <taxon>Chitinophagia</taxon>
        <taxon>Chitinophagales</taxon>
        <taxon>Chitinophagaceae</taxon>
        <taxon>Flaviaestuariibacter</taxon>
    </lineage>
</organism>
<name>A0ABP8GZI1_9BACT</name>
<proteinExistence type="predicted"/>
<reference evidence="3" key="1">
    <citation type="journal article" date="2019" name="Int. J. Syst. Evol. Microbiol.">
        <title>The Global Catalogue of Microorganisms (GCM) 10K type strain sequencing project: providing services to taxonomists for standard genome sequencing and annotation.</title>
        <authorList>
            <consortium name="The Broad Institute Genomics Platform"/>
            <consortium name="The Broad Institute Genome Sequencing Center for Infectious Disease"/>
            <person name="Wu L."/>
            <person name="Ma J."/>
        </authorList>
    </citation>
    <scope>NUCLEOTIDE SEQUENCE [LARGE SCALE GENOMIC DNA]</scope>
    <source>
        <strain evidence="3">JCM 17919</strain>
    </source>
</reference>
<dbReference type="InterPro" id="IPR025406">
    <property type="entry name" value="DUF4132"/>
</dbReference>
<evidence type="ECO:0000313" key="2">
    <source>
        <dbReference type="EMBL" id="GAA4332140.1"/>
    </source>
</evidence>
<dbReference type="EMBL" id="BAABGY010000007">
    <property type="protein sequence ID" value="GAA4332140.1"/>
    <property type="molecule type" value="Genomic_DNA"/>
</dbReference>